<accession>A0A8S3RIA4</accession>
<protein>
    <submittedName>
        <fullName evidence="1">Uncharacterized protein</fullName>
    </submittedName>
</protein>
<gene>
    <name evidence="1" type="ORF">MEDL_22025</name>
</gene>
<evidence type="ECO:0000313" key="2">
    <source>
        <dbReference type="Proteomes" id="UP000683360"/>
    </source>
</evidence>
<dbReference type="EMBL" id="CAJPWZ010001090">
    <property type="protein sequence ID" value="CAG2207781.1"/>
    <property type="molecule type" value="Genomic_DNA"/>
</dbReference>
<proteinExistence type="predicted"/>
<dbReference type="Proteomes" id="UP000683360">
    <property type="component" value="Unassembled WGS sequence"/>
</dbReference>
<evidence type="ECO:0000313" key="1">
    <source>
        <dbReference type="EMBL" id="CAG2207781.1"/>
    </source>
</evidence>
<reference evidence="1" key="1">
    <citation type="submission" date="2021-03" db="EMBL/GenBank/DDBJ databases">
        <authorList>
            <person name="Bekaert M."/>
        </authorList>
    </citation>
    <scope>NUCLEOTIDE SEQUENCE</scope>
</reference>
<sequence>MQLLLYDKISSRTKCFPFCRLTASIFKVIIDLLDISEDDKPDIVFGKALENASFWTEIFAAEGNEIHLQSVQKYKPCLKTSLKANAWIKYKRDCRLLWIADKTSKIAGILNILQDEFRQKIQVENKMGITSTPSELDAALFQLIVLGHLSTGSMAYTLKPNTTRNASQNLPAGSTVMQISTGGQYCSFGDMRIFQGSELSRGELAQRVAGMIRWEDGNHFDDTFSPECPDCVSTVK</sequence>
<keyword evidence="2" id="KW-1185">Reference proteome</keyword>
<comment type="caution">
    <text evidence="1">The sequence shown here is derived from an EMBL/GenBank/DDBJ whole genome shotgun (WGS) entry which is preliminary data.</text>
</comment>
<name>A0A8S3RIA4_MYTED</name>
<dbReference type="OrthoDB" id="2424973at2759"/>
<organism evidence="1 2">
    <name type="scientific">Mytilus edulis</name>
    <name type="common">Blue mussel</name>
    <dbReference type="NCBI Taxonomy" id="6550"/>
    <lineage>
        <taxon>Eukaryota</taxon>
        <taxon>Metazoa</taxon>
        <taxon>Spiralia</taxon>
        <taxon>Lophotrochozoa</taxon>
        <taxon>Mollusca</taxon>
        <taxon>Bivalvia</taxon>
        <taxon>Autobranchia</taxon>
        <taxon>Pteriomorphia</taxon>
        <taxon>Mytilida</taxon>
        <taxon>Mytiloidea</taxon>
        <taxon>Mytilidae</taxon>
        <taxon>Mytilinae</taxon>
        <taxon>Mytilus</taxon>
    </lineage>
</organism>
<dbReference type="AlphaFoldDB" id="A0A8S3RIA4"/>